<keyword evidence="1" id="KW-0812">Transmembrane</keyword>
<keyword evidence="1" id="KW-1133">Transmembrane helix</keyword>
<accession>A0A369K977</accession>
<keyword evidence="3" id="KW-1185">Reference proteome</keyword>
<comment type="caution">
    <text evidence="2">The sequence shown here is derived from an EMBL/GenBank/DDBJ whole genome shotgun (WGS) entry which is preliminary data.</text>
</comment>
<gene>
    <name evidence="2" type="ORF">HAT2_00757</name>
</gene>
<dbReference type="Proteomes" id="UP000253816">
    <property type="component" value="Unassembled WGS sequence"/>
</dbReference>
<evidence type="ECO:0000313" key="3">
    <source>
        <dbReference type="Proteomes" id="UP000253816"/>
    </source>
</evidence>
<keyword evidence="1" id="KW-0472">Membrane</keyword>
<protein>
    <submittedName>
        <fullName evidence="2">Uncharacterized protein</fullName>
    </submittedName>
</protein>
<proteinExistence type="predicted"/>
<organism evidence="2 3">
    <name type="scientific">Candidatus Similichlamydia laticola</name>
    <dbReference type="NCBI Taxonomy" id="2170265"/>
    <lineage>
        <taxon>Bacteria</taxon>
        <taxon>Pseudomonadati</taxon>
        <taxon>Chlamydiota</taxon>
        <taxon>Chlamydiia</taxon>
        <taxon>Parachlamydiales</taxon>
        <taxon>Candidatus Parilichlamydiaceae</taxon>
        <taxon>Candidatus Similichlamydia</taxon>
    </lineage>
</organism>
<feature type="transmembrane region" description="Helical" evidence="1">
    <location>
        <begin position="164"/>
        <end position="183"/>
    </location>
</feature>
<evidence type="ECO:0000313" key="2">
    <source>
        <dbReference type="EMBL" id="RDB31141.1"/>
    </source>
</evidence>
<reference evidence="2 3" key="1">
    <citation type="submission" date="2018-07" db="EMBL/GenBank/DDBJ databases">
        <title>Comparative genomics of the Candidatus Parilichlamydiaceae reveals evidence of convergent evolution and genome reduction in the phylum Chlamydiae.</title>
        <authorList>
            <person name="Taylor-Brown A."/>
            <person name="Polkinghorne A."/>
        </authorList>
    </citation>
    <scope>NUCLEOTIDE SEQUENCE [LARGE SCALE GENOMIC DNA]</scope>
    <source>
        <strain evidence="2 3">Hat2</strain>
    </source>
</reference>
<dbReference type="EMBL" id="QQBG01000028">
    <property type="protein sequence ID" value="RDB31141.1"/>
    <property type="molecule type" value="Genomic_DNA"/>
</dbReference>
<feature type="transmembrane region" description="Helical" evidence="1">
    <location>
        <begin position="137"/>
        <end position="158"/>
    </location>
</feature>
<evidence type="ECO:0000256" key="1">
    <source>
        <dbReference type="SAM" id="Phobius"/>
    </source>
</evidence>
<dbReference type="AlphaFoldDB" id="A0A369K977"/>
<sequence>MDCKGIIPGPGESWREWEERARLLSKSVPNQTTHTAVLEVLEWHWGISPSWVEVKENTSGFWPWHAASCAVSEEGFITVTVNPGAAFFCSFDEILAHELSHAARSSFQEGCFDEHLAYALSSSSLRRFWGPFFSQKTWIPLLWVLSWFLPAGLLLIGSFSSVKITYALVGGGWFSALVRHYLLQLQYRKAWSKLREEFPEELARWMFFRLSEEEVLLLAEGSFCLETDLLARDEPRSRLFKIKIDGVERV</sequence>
<name>A0A369K977_9BACT</name>